<evidence type="ECO:0000313" key="8">
    <source>
        <dbReference type="Proteomes" id="UP000265515"/>
    </source>
</evidence>
<dbReference type="InterPro" id="IPR015943">
    <property type="entry name" value="WD40/YVTN_repeat-like_dom_sf"/>
</dbReference>
<dbReference type="EMBL" id="BFEA01000054">
    <property type="protein sequence ID" value="GBG64759.1"/>
    <property type="molecule type" value="Genomic_DNA"/>
</dbReference>
<evidence type="ECO:0000256" key="3">
    <source>
        <dbReference type="PROSITE-ProRule" id="PRU00047"/>
    </source>
</evidence>
<dbReference type="Pfam" id="PF00400">
    <property type="entry name" value="WD40"/>
    <property type="match status" value="2"/>
</dbReference>
<dbReference type="PROSITE" id="PS00678">
    <property type="entry name" value="WD_REPEATS_1"/>
    <property type="match status" value="1"/>
</dbReference>
<dbReference type="STRING" id="69332.A0A388K425"/>
<feature type="compositionally biased region" description="Pro residues" evidence="5">
    <location>
        <begin position="278"/>
        <end position="288"/>
    </location>
</feature>
<dbReference type="SMART" id="SM00320">
    <property type="entry name" value="WD40"/>
    <property type="match status" value="4"/>
</dbReference>
<keyword evidence="2" id="KW-0677">Repeat</keyword>
<dbReference type="Proteomes" id="UP000265515">
    <property type="component" value="Unassembled WGS sequence"/>
</dbReference>
<evidence type="ECO:0000256" key="1">
    <source>
        <dbReference type="ARBA" id="ARBA00022574"/>
    </source>
</evidence>
<evidence type="ECO:0000256" key="2">
    <source>
        <dbReference type="ARBA" id="ARBA00022737"/>
    </source>
</evidence>
<proteinExistence type="predicted"/>
<dbReference type="InterPro" id="IPR001680">
    <property type="entry name" value="WD40_rpt"/>
</dbReference>
<dbReference type="PROSITE" id="PS50294">
    <property type="entry name" value="WD_REPEATS_REGION"/>
    <property type="match status" value="1"/>
</dbReference>
<dbReference type="GO" id="GO:0008270">
    <property type="term" value="F:zinc ion binding"/>
    <property type="evidence" value="ECO:0007669"/>
    <property type="project" value="UniProtKB-KW"/>
</dbReference>
<keyword evidence="3" id="KW-0479">Metal-binding</keyword>
<dbReference type="InterPro" id="IPR036875">
    <property type="entry name" value="Znf_CCHC_sf"/>
</dbReference>
<evidence type="ECO:0000256" key="5">
    <source>
        <dbReference type="SAM" id="MobiDB-lite"/>
    </source>
</evidence>
<keyword evidence="1 4" id="KW-0853">WD repeat</keyword>
<name>A0A388K425_CHABU</name>
<reference evidence="7 8" key="1">
    <citation type="journal article" date="2018" name="Cell">
        <title>The Chara Genome: Secondary Complexity and Implications for Plant Terrestrialization.</title>
        <authorList>
            <person name="Nishiyama T."/>
            <person name="Sakayama H."/>
            <person name="Vries J.D."/>
            <person name="Buschmann H."/>
            <person name="Saint-Marcoux D."/>
            <person name="Ullrich K.K."/>
            <person name="Haas F.B."/>
            <person name="Vanderstraeten L."/>
            <person name="Becker D."/>
            <person name="Lang D."/>
            <person name="Vosolsobe S."/>
            <person name="Rombauts S."/>
            <person name="Wilhelmsson P.K.I."/>
            <person name="Janitza P."/>
            <person name="Kern R."/>
            <person name="Heyl A."/>
            <person name="Rumpler F."/>
            <person name="Villalobos L.I.A.C."/>
            <person name="Clay J.M."/>
            <person name="Skokan R."/>
            <person name="Toyoda A."/>
            <person name="Suzuki Y."/>
            <person name="Kagoshima H."/>
            <person name="Schijlen E."/>
            <person name="Tajeshwar N."/>
            <person name="Catarino B."/>
            <person name="Hetherington A.J."/>
            <person name="Saltykova A."/>
            <person name="Bonnot C."/>
            <person name="Breuninger H."/>
            <person name="Symeonidi A."/>
            <person name="Radhakrishnan G.V."/>
            <person name="Van Nieuwerburgh F."/>
            <person name="Deforce D."/>
            <person name="Chang C."/>
            <person name="Karol K.G."/>
            <person name="Hedrich R."/>
            <person name="Ulvskov P."/>
            <person name="Glockner G."/>
            <person name="Delwiche C.F."/>
            <person name="Petrasek J."/>
            <person name="Van de Peer Y."/>
            <person name="Friml J."/>
            <person name="Beilby M."/>
            <person name="Dolan L."/>
            <person name="Kohara Y."/>
            <person name="Sugano S."/>
            <person name="Fujiyama A."/>
            <person name="Delaux P.-M."/>
            <person name="Quint M."/>
            <person name="TheiBen G."/>
            <person name="Hagemann M."/>
            <person name="Harholt J."/>
            <person name="Dunand C."/>
            <person name="Zachgo S."/>
            <person name="Langdale J."/>
            <person name="Maumus F."/>
            <person name="Straeten D.V.D."/>
            <person name="Gould S.B."/>
            <person name="Rensing S.A."/>
        </authorList>
    </citation>
    <scope>NUCLEOTIDE SEQUENCE [LARGE SCALE GENOMIC DNA]</scope>
    <source>
        <strain evidence="7 8">S276</strain>
    </source>
</reference>
<dbReference type="GO" id="GO:0003676">
    <property type="term" value="F:nucleic acid binding"/>
    <property type="evidence" value="ECO:0007669"/>
    <property type="project" value="InterPro"/>
</dbReference>
<feature type="repeat" description="WD" evidence="4">
    <location>
        <begin position="198"/>
        <end position="240"/>
    </location>
</feature>
<feature type="domain" description="CCHC-type" evidence="6">
    <location>
        <begin position="613"/>
        <end position="627"/>
    </location>
</feature>
<dbReference type="PROSITE" id="PS50158">
    <property type="entry name" value="ZF_CCHC"/>
    <property type="match status" value="1"/>
</dbReference>
<dbReference type="PROSITE" id="PS50082">
    <property type="entry name" value="WD_REPEATS_2"/>
    <property type="match status" value="1"/>
</dbReference>
<feature type="compositionally biased region" description="Low complexity" evidence="5">
    <location>
        <begin position="289"/>
        <end position="306"/>
    </location>
</feature>
<evidence type="ECO:0000259" key="6">
    <source>
        <dbReference type="PROSITE" id="PS50158"/>
    </source>
</evidence>
<dbReference type="AlphaFoldDB" id="A0A388K425"/>
<evidence type="ECO:0000256" key="4">
    <source>
        <dbReference type="PROSITE-ProRule" id="PRU00221"/>
    </source>
</evidence>
<feature type="region of interest" description="Disordered" evidence="5">
    <location>
        <begin position="266"/>
        <end position="317"/>
    </location>
</feature>
<dbReference type="InterPro" id="IPR036322">
    <property type="entry name" value="WD40_repeat_dom_sf"/>
</dbReference>
<organism evidence="7 8">
    <name type="scientific">Chara braunii</name>
    <name type="common">Braun's stonewort</name>
    <dbReference type="NCBI Taxonomy" id="69332"/>
    <lineage>
        <taxon>Eukaryota</taxon>
        <taxon>Viridiplantae</taxon>
        <taxon>Streptophyta</taxon>
        <taxon>Charophyceae</taxon>
        <taxon>Charales</taxon>
        <taxon>Characeae</taxon>
        <taxon>Chara</taxon>
    </lineage>
</organism>
<dbReference type="PANTHER" id="PTHR47822:SF2">
    <property type="entry name" value="F-BOX AND WD-40 DOMAIN PROTEIN 7"/>
    <property type="match status" value="1"/>
</dbReference>
<accession>A0A388K425</accession>
<evidence type="ECO:0000313" key="7">
    <source>
        <dbReference type="EMBL" id="GBG64759.1"/>
    </source>
</evidence>
<dbReference type="Gramene" id="GBG64759">
    <property type="protein sequence ID" value="GBG64759"/>
    <property type="gene ID" value="CBR_g46716"/>
</dbReference>
<gene>
    <name evidence="7" type="ORF">CBR_g46716</name>
</gene>
<comment type="caution">
    <text evidence="7">The sequence shown here is derived from an EMBL/GenBank/DDBJ whole genome shotgun (WGS) entry which is preliminary data.</text>
</comment>
<sequence>MQHQWCGPPIEHQVHYSLRHPGRSQSCALQWAACGNDSHNAHSLLPHRDFMAAKLITGKEASCARFSVDGSLLAVSDTAGIVEVYRVSTGERLHVLDPGPEREKRPCTAIRFRPSSGTELTRNVLISCDAFGEIRHWHATSGKCLNRIVEEGNQIYTIEYRTNGQHFATAGRDCTVRVYDETTRKLASKLVDGDGRTTAGHSNRIFAVKFHPNDENVLLSSGWDNTIQIWDIRCGFSVRSIYGPHICGDSMDIRDDVVLTGSWRSSKQLQTSSNGNGPPSPPFSPPKSPHSTPSKSPSFSTTPGKTSEPEKPKKKEKVKMKLSFTFSNKKDESLPLWIAEIQTYVSTAPVELESQVAFTTSCMGGEANQWVLAEANVAGFEDIGEWAKTLTLKQFLAKIKDHFLDKTTANEAFDQPTTIGQKHWTLVEALSREVDRLLQGSRLNLQDSQVLYIYSRALPEPIRGHLVAEAKSGKYNYRQFRHLVLEREQMTSQVKNSYATVVKTGGGGGGRTYDSKRVIWREKRQDQILVVFDDDTMEKWHREDGNGKDSNNESGKGEVIVAVATRGGSPRNFVKKKQLSFPAHPDIAEGKPWLKGMDRETSSWQERMDNAQCLKCGTPGHMIAYCPLIRNPKASSQ</sequence>
<dbReference type="SUPFAM" id="SSF57756">
    <property type="entry name" value="Retrovirus zinc finger-like domains"/>
    <property type="match status" value="1"/>
</dbReference>
<dbReference type="SUPFAM" id="SSF50978">
    <property type="entry name" value="WD40 repeat-like"/>
    <property type="match status" value="1"/>
</dbReference>
<dbReference type="InterPro" id="IPR019775">
    <property type="entry name" value="WD40_repeat_CS"/>
</dbReference>
<protein>
    <recommendedName>
        <fullName evidence="6">CCHC-type domain-containing protein</fullName>
    </recommendedName>
</protein>
<keyword evidence="3" id="KW-0862">Zinc</keyword>
<keyword evidence="3" id="KW-0863">Zinc-finger</keyword>
<dbReference type="Gene3D" id="2.130.10.10">
    <property type="entry name" value="YVTN repeat-like/Quinoprotein amine dehydrogenase"/>
    <property type="match status" value="1"/>
</dbReference>
<dbReference type="PANTHER" id="PTHR47822">
    <property type="entry name" value="CARBOHYDRATE BINDING DOMAIN CONTAINING PROTEIN"/>
    <property type="match status" value="1"/>
</dbReference>
<keyword evidence="8" id="KW-1185">Reference proteome</keyword>
<dbReference type="InterPro" id="IPR001878">
    <property type="entry name" value="Znf_CCHC"/>
</dbReference>
<dbReference type="OrthoDB" id="529961at2759"/>